<dbReference type="OrthoDB" id="8702396at2"/>
<evidence type="ECO:0000256" key="1">
    <source>
        <dbReference type="SAM" id="Coils"/>
    </source>
</evidence>
<dbReference type="RefSeq" id="WP_152714577.1">
    <property type="nucleotide sequence ID" value="NZ_VOSJ01000205.1"/>
</dbReference>
<dbReference type="AlphaFoldDB" id="A0A5N7MPA2"/>
<evidence type="ECO:0000256" key="2">
    <source>
        <dbReference type="SAM" id="MobiDB-lite"/>
    </source>
</evidence>
<sequence length="140" mass="16015">MARRAPNLTEARIDQIVEIVRGIDGRRTWPALIAAVHKAVGATYTRQGLFKHEKIRIAMGVERASSQRGAQKTPRPKSKELKATLDRLERAEHENAELTILLERMRAKFVRWAYNASLRGITEAQLDEPLPPIDRNRNRL</sequence>
<evidence type="ECO:0000313" key="4">
    <source>
        <dbReference type="Proteomes" id="UP000403266"/>
    </source>
</evidence>
<dbReference type="EMBL" id="VOSK01000134">
    <property type="protein sequence ID" value="MPR28279.1"/>
    <property type="molecule type" value="Genomic_DNA"/>
</dbReference>
<evidence type="ECO:0000313" key="3">
    <source>
        <dbReference type="EMBL" id="MPR28279.1"/>
    </source>
</evidence>
<keyword evidence="1" id="KW-0175">Coiled coil</keyword>
<feature type="region of interest" description="Disordered" evidence="2">
    <location>
        <begin position="61"/>
        <end position="80"/>
    </location>
</feature>
<feature type="coiled-coil region" evidence="1">
    <location>
        <begin position="81"/>
        <end position="108"/>
    </location>
</feature>
<comment type="caution">
    <text evidence="3">The sequence shown here is derived from an EMBL/GenBank/DDBJ whole genome shotgun (WGS) entry which is preliminary data.</text>
</comment>
<organism evidence="3 4">
    <name type="scientific">Microvirga tunisiensis</name>
    <dbReference type="NCBI Taxonomy" id="2108360"/>
    <lineage>
        <taxon>Bacteria</taxon>
        <taxon>Pseudomonadati</taxon>
        <taxon>Pseudomonadota</taxon>
        <taxon>Alphaproteobacteria</taxon>
        <taxon>Hyphomicrobiales</taxon>
        <taxon>Methylobacteriaceae</taxon>
        <taxon>Microvirga</taxon>
    </lineage>
</organism>
<reference evidence="3 4" key="1">
    <citation type="journal article" date="2019" name="Syst. Appl. Microbiol.">
        <title>Microvirga tunisiensis sp. nov., a root nodule symbiotic bacterium isolated from Lupinus micranthus and L. luteus grown in Northern Tunisia.</title>
        <authorList>
            <person name="Msaddak A."/>
            <person name="Rejili M."/>
            <person name="Duran D."/>
            <person name="Mars M."/>
            <person name="Palacios J.M."/>
            <person name="Ruiz-Argueso T."/>
            <person name="Rey L."/>
            <person name="Imperial J."/>
        </authorList>
    </citation>
    <scope>NUCLEOTIDE SEQUENCE [LARGE SCALE GENOMIC DNA]</scope>
    <source>
        <strain evidence="3 4">Lmie10</strain>
    </source>
</reference>
<accession>A0A5N7MPA2</accession>
<name>A0A5N7MPA2_9HYPH</name>
<gene>
    <name evidence="3" type="ORF">FS320_24760</name>
</gene>
<proteinExistence type="predicted"/>
<dbReference type="Proteomes" id="UP000403266">
    <property type="component" value="Unassembled WGS sequence"/>
</dbReference>
<keyword evidence="4" id="KW-1185">Reference proteome</keyword>
<protein>
    <submittedName>
        <fullName evidence="3">Uncharacterized protein</fullName>
    </submittedName>
</protein>